<dbReference type="EMBL" id="JACCJC010000012">
    <property type="protein sequence ID" value="KAF6237893.1"/>
    <property type="molecule type" value="Genomic_DNA"/>
</dbReference>
<reference evidence="2 3" key="1">
    <citation type="journal article" date="2020" name="Genomics">
        <title>Complete, high-quality genomes from long-read metagenomic sequencing of two wolf lichen thalli reveals enigmatic genome architecture.</title>
        <authorList>
            <person name="McKenzie S.K."/>
            <person name="Walston R.F."/>
            <person name="Allen J.L."/>
        </authorList>
    </citation>
    <scope>NUCLEOTIDE SEQUENCE [LARGE SCALE GENOMIC DNA]</scope>
    <source>
        <strain evidence="2">WasteWater2</strain>
    </source>
</reference>
<dbReference type="Pfam" id="PF00400">
    <property type="entry name" value="WD40"/>
    <property type="match status" value="1"/>
</dbReference>
<keyword evidence="3" id="KW-1185">Reference proteome</keyword>
<organism evidence="2 3">
    <name type="scientific">Letharia columbiana</name>
    <dbReference type="NCBI Taxonomy" id="112416"/>
    <lineage>
        <taxon>Eukaryota</taxon>
        <taxon>Fungi</taxon>
        <taxon>Dikarya</taxon>
        <taxon>Ascomycota</taxon>
        <taxon>Pezizomycotina</taxon>
        <taxon>Lecanoromycetes</taxon>
        <taxon>OSLEUM clade</taxon>
        <taxon>Lecanoromycetidae</taxon>
        <taxon>Lecanorales</taxon>
        <taxon>Lecanorineae</taxon>
        <taxon>Parmeliaceae</taxon>
        <taxon>Letharia</taxon>
    </lineage>
</organism>
<dbReference type="PANTHER" id="PTHR45589">
    <property type="entry name" value="WD REPEAT DOMAIN 62, ISOFORM G"/>
    <property type="match status" value="1"/>
</dbReference>
<evidence type="ECO:0008006" key="4">
    <source>
        <dbReference type="Google" id="ProtNLM"/>
    </source>
</evidence>
<feature type="compositionally biased region" description="Polar residues" evidence="1">
    <location>
        <begin position="782"/>
        <end position="798"/>
    </location>
</feature>
<feature type="region of interest" description="Disordered" evidence="1">
    <location>
        <begin position="99"/>
        <end position="157"/>
    </location>
</feature>
<evidence type="ECO:0000256" key="1">
    <source>
        <dbReference type="SAM" id="MobiDB-lite"/>
    </source>
</evidence>
<dbReference type="GeneID" id="59285759"/>
<dbReference type="AlphaFoldDB" id="A0A8H6L6V6"/>
<feature type="region of interest" description="Disordered" evidence="1">
    <location>
        <begin position="816"/>
        <end position="837"/>
    </location>
</feature>
<dbReference type="SUPFAM" id="SSF50978">
    <property type="entry name" value="WD40 repeat-like"/>
    <property type="match status" value="2"/>
</dbReference>
<sequence length="1031" mass="110881">MSSMGHAGSSMLTPISRFHAIQTPSPNSTKHAREYNSLQLSLKSVVGTTSNSVNAFDALPERHSFVCCAGSATVLSRVDEHLNIIQRLFRARPNALPVNATPSFYNPATPPSTPGKSRHGSPLKDGGCGTIQNSLLDYPPDSPSHGRPNNRSRETSCVSLSRGGDLMAVGETGYNPRVLIFSTASDSPSDVPLSILGDHSFGISSVAFSHDSRWLCTLGNNYDGFILIYSINAKTGSARLHSSNKCSNVHRVTWLGHSVVSIGIRHAKVWRIPLELDNNGIGPHGSLTPKAFAGRNCVLGPLMDATFTSVAAISDCKAILCTAQGDICLLDDSHRTQRLERVAQVDFGILCVVFDHMYGLVWIGGRQGTMRSLHLDTLIKPTIPTVPHGTTLPFSSTSSDMVPDIMAIGLVRGRVITIDSHRIIEIQGAADTERASGGSDSKRLPAHESAVLGVSSLLPKSRVDGPDFLTFSARGTVLFWLLDGTCTGSMKIPLEQPVYPEDGDTNDLKIVVPLGSDEHLLSGDKIGVLRLIDRSADTDVAVQAHSGDMNGIAVANTAGLTIVATCGRDRTLQLFRKHESRLDLLQTLNDHAAAVGDVKFLDKATLISISSDRTIIVRKLAHGEEQSIAFLSIRVITLKASPVSLTAVPAEPNVVSVSTLDRQILRYNVSSGRLLHSFKPSDPMSGDSVMMSSLEVHELDDMATASRLLLGVSSTDKSIRIHEYDSGAMLTREYGQNAVSAIKLLRRCVQGESPRNHLVSCGLDGTVMTWSLSCNPPKPTGSHDTPNGEESPSRQTPPSAQPLRQILSKAELSEFQKSLASQGDTMTPIRASSSSRVRRKISRYTLAAVPKISAPAFPLPVGASLSPANGRIQRQTSQDHSRAPSSQKNAFSSSSKPPSLDSRRRTKSAANLNDLNELGEQMCISLRTFRNRITSSSVAKLEHGTLQELAKELNLTIRALNQIASSKCVGGEPMGADVLDVYLAKMIDERLSMKAKSQEIKFVDGPQTEAKSLEELVNPNAGAQEGALELE</sequence>
<accession>A0A8H6L6V6</accession>
<dbReference type="InterPro" id="IPR015943">
    <property type="entry name" value="WD40/YVTN_repeat-like_dom_sf"/>
</dbReference>
<feature type="compositionally biased region" description="Polar residues" evidence="1">
    <location>
        <begin position="816"/>
        <end position="825"/>
    </location>
</feature>
<evidence type="ECO:0000313" key="2">
    <source>
        <dbReference type="EMBL" id="KAF6237893.1"/>
    </source>
</evidence>
<dbReference type="RefSeq" id="XP_037167211.1">
    <property type="nucleotide sequence ID" value="XM_037306018.1"/>
</dbReference>
<dbReference type="InterPro" id="IPR052779">
    <property type="entry name" value="WDR62"/>
</dbReference>
<dbReference type="Proteomes" id="UP000578531">
    <property type="component" value="Unassembled WGS sequence"/>
</dbReference>
<evidence type="ECO:0000313" key="3">
    <source>
        <dbReference type="Proteomes" id="UP000578531"/>
    </source>
</evidence>
<dbReference type="Gene3D" id="2.130.10.10">
    <property type="entry name" value="YVTN repeat-like/Quinoprotein amine dehydrogenase"/>
    <property type="match status" value="3"/>
</dbReference>
<dbReference type="OrthoDB" id="6252103at2759"/>
<proteinExistence type="predicted"/>
<name>A0A8H6L6V6_9LECA</name>
<dbReference type="PANTHER" id="PTHR45589:SF1">
    <property type="entry name" value="WD REPEAT DOMAIN 62, ISOFORM G"/>
    <property type="match status" value="1"/>
</dbReference>
<feature type="compositionally biased region" description="Low complexity" evidence="1">
    <location>
        <begin position="885"/>
        <end position="900"/>
    </location>
</feature>
<feature type="region of interest" description="Disordered" evidence="1">
    <location>
        <begin position="1011"/>
        <end position="1031"/>
    </location>
</feature>
<dbReference type="SMART" id="SM00320">
    <property type="entry name" value="WD40"/>
    <property type="match status" value="5"/>
</dbReference>
<feature type="region of interest" description="Disordered" evidence="1">
    <location>
        <begin position="774"/>
        <end position="801"/>
    </location>
</feature>
<protein>
    <recommendedName>
        <fullName evidence="4">WD repeat protein</fullName>
    </recommendedName>
</protein>
<gene>
    <name evidence="2" type="ORF">HO173_004094</name>
</gene>
<feature type="region of interest" description="Disordered" evidence="1">
    <location>
        <begin position="865"/>
        <end position="912"/>
    </location>
</feature>
<dbReference type="InterPro" id="IPR001680">
    <property type="entry name" value="WD40_rpt"/>
</dbReference>
<comment type="caution">
    <text evidence="2">The sequence shown here is derived from an EMBL/GenBank/DDBJ whole genome shotgun (WGS) entry which is preliminary data.</text>
</comment>
<dbReference type="InterPro" id="IPR036322">
    <property type="entry name" value="WD40_repeat_dom_sf"/>
</dbReference>